<dbReference type="SUPFAM" id="SSF49452">
    <property type="entry name" value="Starch-binding domain-like"/>
    <property type="match status" value="1"/>
</dbReference>
<comment type="caution">
    <text evidence="3">The sequence shown here is derived from an EMBL/GenBank/DDBJ whole genome shotgun (WGS) entry which is preliminary data.</text>
</comment>
<dbReference type="OrthoDB" id="1522602at2"/>
<name>A0A0D7W9R6_9FLAO</name>
<gene>
    <name evidence="3" type="ORF">PW52_08915</name>
</gene>
<dbReference type="InterPro" id="IPR031345">
    <property type="entry name" value="T9SS_Plug_N"/>
</dbReference>
<keyword evidence="4" id="KW-1185">Reference proteome</keyword>
<dbReference type="InterPro" id="IPR013784">
    <property type="entry name" value="Carb-bd-like_fold"/>
</dbReference>
<evidence type="ECO:0000313" key="3">
    <source>
        <dbReference type="EMBL" id="KJD35839.1"/>
    </source>
</evidence>
<organism evidence="3 4">
    <name type="scientific">Neotamlana sedimentorum</name>
    <dbReference type="NCBI Taxonomy" id="1435349"/>
    <lineage>
        <taxon>Bacteria</taxon>
        <taxon>Pseudomonadati</taxon>
        <taxon>Bacteroidota</taxon>
        <taxon>Flavobacteriia</taxon>
        <taxon>Flavobacteriales</taxon>
        <taxon>Flavobacteriaceae</taxon>
        <taxon>Neotamlana</taxon>
    </lineage>
</organism>
<evidence type="ECO:0000256" key="1">
    <source>
        <dbReference type="SAM" id="SignalP"/>
    </source>
</evidence>
<accession>A0A0D7W9R6</accession>
<evidence type="ECO:0000259" key="2">
    <source>
        <dbReference type="Pfam" id="PF17116"/>
    </source>
</evidence>
<dbReference type="Pfam" id="PF17116">
    <property type="entry name" value="T9SS_plug_1st"/>
    <property type="match status" value="1"/>
</dbReference>
<evidence type="ECO:0000313" key="4">
    <source>
        <dbReference type="Proteomes" id="UP000032578"/>
    </source>
</evidence>
<dbReference type="RefSeq" id="WP_044632570.1">
    <property type="nucleotide sequence ID" value="NZ_JTDW01000005.1"/>
</dbReference>
<protein>
    <submittedName>
        <fullName evidence="3">ApaG</fullName>
    </submittedName>
</protein>
<dbReference type="AlphaFoldDB" id="A0A0D7W9R6"/>
<feature type="chain" id="PRO_5002325444" evidence="1">
    <location>
        <begin position="21"/>
        <end position="415"/>
    </location>
</feature>
<dbReference type="Gene3D" id="2.60.40.10">
    <property type="entry name" value="Immunoglobulins"/>
    <property type="match status" value="1"/>
</dbReference>
<dbReference type="Proteomes" id="UP000032578">
    <property type="component" value="Unassembled WGS sequence"/>
</dbReference>
<dbReference type="STRING" id="1435349.PW52_08915"/>
<dbReference type="EMBL" id="JTDW01000005">
    <property type="protein sequence ID" value="KJD35839.1"/>
    <property type="molecule type" value="Genomic_DNA"/>
</dbReference>
<feature type="signal peptide" evidence="1">
    <location>
        <begin position="1"/>
        <end position="20"/>
    </location>
</feature>
<dbReference type="PATRIC" id="fig|1435349.4.peg.2774"/>
<dbReference type="InterPro" id="IPR013783">
    <property type="entry name" value="Ig-like_fold"/>
</dbReference>
<proteinExistence type="predicted"/>
<feature type="domain" description="Type 9 secretion system plug protein N-terminal" evidence="2">
    <location>
        <begin position="31"/>
        <end position="153"/>
    </location>
</feature>
<reference evidence="3 4" key="1">
    <citation type="submission" date="2014-11" db="EMBL/GenBank/DDBJ databases">
        <title>Tamlana sedimentorum sp. nov., isolated from shallow sand sediments of the Sea of Japan.</title>
        <authorList>
            <person name="Romanenko L.A."/>
        </authorList>
    </citation>
    <scope>NUCLEOTIDE SEQUENCE [LARGE SCALE GENOMIC DNA]</scope>
    <source>
        <strain evidence="3 4">JCM 19808</strain>
    </source>
</reference>
<keyword evidence="1" id="KW-0732">Signal</keyword>
<sequence>MTILNRFVLVFCFISSFVFAQIEEINPPDYIKTIIFKSNTDLSQLPILKLGEAIQLSFDALNGNEDDYYYKIDHYNYDWTPSQLMKPEFLEGFDNQRIRNYENSYNTYQIYSHYKLTIPNRFTKSLKVSGNYIISVFNNDDELVFSRKFMLYENQVNVGVTLKRARDLQFVEQKQRVEILVNTGSSTLNNPSQTVKTVIIKNNNLKTAINNIKPQYTVGSQLIYRYDKETSFWAGNEYFYFENKDIRAANTGVQYIDLKDLYHSYLYTNLPRNNSPYTYFPDINGNYAVLNIDAEDSTIEADYVWVHFSLKATDNLLGKDIYVYGNFNNFSLDAETKMQFDAQQNTYFKSLLLKQGFYNYKYITLNNGTINEGEIGGNFYQTENNYKVLVYYRDLGARYDKIIGFGEGTSVNISN</sequence>
<dbReference type="GO" id="GO:0030246">
    <property type="term" value="F:carbohydrate binding"/>
    <property type="evidence" value="ECO:0007669"/>
    <property type="project" value="InterPro"/>
</dbReference>